<accession>A0A0S6UA16</accession>
<gene>
    <name evidence="2" type="ORF">MTY_1290</name>
</gene>
<dbReference type="InterPro" id="IPR051619">
    <property type="entry name" value="TypeII_TA_RNase_PINc/VapC"/>
</dbReference>
<dbReference type="Proteomes" id="UP000063718">
    <property type="component" value="Unassembled WGS sequence"/>
</dbReference>
<dbReference type="AlphaFoldDB" id="A0A0S6UA16"/>
<reference evidence="2" key="1">
    <citation type="journal article" date="2014" name="Gene">
        <title>Genome-guided analysis of transformation efficiency and carbon dioxide assimilation by Moorella thermoacetica Y72.</title>
        <authorList>
            <person name="Tsukahara K."/>
            <person name="Kita A."/>
            <person name="Nakashimada Y."/>
            <person name="Hoshino T."/>
            <person name="Murakami K."/>
        </authorList>
    </citation>
    <scope>NUCLEOTIDE SEQUENCE [LARGE SCALE GENOMIC DNA]</scope>
    <source>
        <strain evidence="2">Y72</strain>
    </source>
</reference>
<evidence type="ECO:0000313" key="2">
    <source>
        <dbReference type="EMBL" id="GAF25953.1"/>
    </source>
</evidence>
<sequence>MNEMDVRLKEVCVDACLVVKLVINEPDSALADALFAWWQEQGVQLIAPVFCPVEIDSVIRRRTVITTPEERLTPEQAEIAFEAVQAIPLKTISVPGQRRRGWELAKELKLPVVYDSHYLALAELRNCDFWTSDARLYNNVKGRLPYVHLLSEFASELIEVRDAS</sequence>
<name>A0A0S6UA16_NEOTH</name>
<keyword evidence="1" id="KW-0460">Magnesium</keyword>
<dbReference type="CDD" id="cd09873">
    <property type="entry name" value="PIN_Pae0151-like"/>
    <property type="match status" value="1"/>
</dbReference>
<dbReference type="PANTHER" id="PTHR35901">
    <property type="entry name" value="RIBONUCLEASE VAPC3"/>
    <property type="match status" value="1"/>
</dbReference>
<dbReference type="InterPro" id="IPR029060">
    <property type="entry name" value="PIN-like_dom_sf"/>
</dbReference>
<dbReference type="RefSeq" id="WP_025773715.1">
    <property type="nucleotide sequence ID" value="NZ_DF238840.1"/>
</dbReference>
<dbReference type="EMBL" id="DF238840">
    <property type="protein sequence ID" value="GAF25953.1"/>
    <property type="molecule type" value="Genomic_DNA"/>
</dbReference>
<dbReference type="PANTHER" id="PTHR35901:SF1">
    <property type="entry name" value="EXONUCLEASE VAPC9"/>
    <property type="match status" value="1"/>
</dbReference>
<protein>
    <submittedName>
        <fullName evidence="2">Predicted nucleic acid-binding protein, contains PIN domain</fullName>
    </submittedName>
</protein>
<dbReference type="InterPro" id="IPR044153">
    <property type="entry name" value="PIN_Pae0151-like"/>
</dbReference>
<dbReference type="SUPFAM" id="SSF88723">
    <property type="entry name" value="PIN domain-like"/>
    <property type="match status" value="1"/>
</dbReference>
<dbReference type="Gene3D" id="3.40.50.1010">
    <property type="entry name" value="5'-nuclease"/>
    <property type="match status" value="1"/>
</dbReference>
<proteinExistence type="predicted"/>
<organism evidence="2">
    <name type="scientific">Moorella thermoacetica Y72</name>
    <dbReference type="NCBI Taxonomy" id="1325331"/>
    <lineage>
        <taxon>Bacteria</taxon>
        <taxon>Bacillati</taxon>
        <taxon>Bacillota</taxon>
        <taxon>Clostridia</taxon>
        <taxon>Neomoorellales</taxon>
        <taxon>Neomoorellaceae</taxon>
        <taxon>Neomoorella</taxon>
    </lineage>
</organism>
<evidence type="ECO:0000256" key="1">
    <source>
        <dbReference type="ARBA" id="ARBA00022842"/>
    </source>
</evidence>